<dbReference type="Proteomes" id="UP001071478">
    <property type="component" value="Unassembled WGS sequence"/>
</dbReference>
<evidence type="ECO:0000256" key="5">
    <source>
        <dbReference type="ARBA" id="ARBA00023136"/>
    </source>
</evidence>
<evidence type="ECO:0000256" key="4">
    <source>
        <dbReference type="ARBA" id="ARBA00022989"/>
    </source>
</evidence>
<dbReference type="EMBL" id="JAPMKV010000004">
    <property type="protein sequence ID" value="MCX7445283.1"/>
    <property type="molecule type" value="Genomic_DNA"/>
</dbReference>
<keyword evidence="11" id="KW-1185">Reference proteome</keyword>
<keyword evidence="5 6" id="KW-0472">Membrane</keyword>
<keyword evidence="3 6" id="KW-0812">Transmembrane</keyword>
<evidence type="ECO:0000313" key="11">
    <source>
        <dbReference type="Proteomes" id="UP001081709"/>
    </source>
</evidence>
<evidence type="ECO:0000313" key="9">
    <source>
        <dbReference type="EMBL" id="MCX7468292.1"/>
    </source>
</evidence>
<feature type="domain" description="Type II secretion system protein GspF" evidence="7">
    <location>
        <begin position="100"/>
        <end position="219"/>
    </location>
</feature>
<feature type="transmembrane region" description="Helical" evidence="6">
    <location>
        <begin position="204"/>
        <end position="225"/>
    </location>
</feature>
<feature type="transmembrane region" description="Helical" evidence="6">
    <location>
        <begin position="43"/>
        <end position="72"/>
    </location>
</feature>
<gene>
    <name evidence="8" type="ORF">OS125_08520</name>
    <name evidence="9" type="ORF">OS129_05280</name>
</gene>
<organism evidence="9 10">
    <name type="scientific">Corynebacterium pygosceleis</name>
    <dbReference type="NCBI Taxonomy" id="2800406"/>
    <lineage>
        <taxon>Bacteria</taxon>
        <taxon>Bacillati</taxon>
        <taxon>Actinomycetota</taxon>
        <taxon>Actinomycetes</taxon>
        <taxon>Mycobacteriales</taxon>
        <taxon>Corynebacteriaceae</taxon>
        <taxon>Corynebacterium</taxon>
    </lineage>
</organism>
<feature type="transmembrane region" description="Helical" evidence="6">
    <location>
        <begin position="237"/>
        <end position="259"/>
    </location>
</feature>
<dbReference type="PANTHER" id="PTHR35007">
    <property type="entry name" value="INTEGRAL MEMBRANE PROTEIN-RELATED"/>
    <property type="match status" value="1"/>
</dbReference>
<dbReference type="RefSeq" id="WP_248167702.1">
    <property type="nucleotide sequence ID" value="NZ_JALNJA010000002.1"/>
</dbReference>
<comment type="subcellular location">
    <subcellularLocation>
        <location evidence="1">Cell membrane</location>
        <topology evidence="1">Multi-pass membrane protein</topology>
    </subcellularLocation>
</comment>
<evidence type="ECO:0000259" key="7">
    <source>
        <dbReference type="Pfam" id="PF00482"/>
    </source>
</evidence>
<keyword evidence="4 6" id="KW-1133">Transmembrane helix</keyword>
<evidence type="ECO:0000256" key="2">
    <source>
        <dbReference type="ARBA" id="ARBA00022475"/>
    </source>
</evidence>
<proteinExistence type="predicted"/>
<evidence type="ECO:0000256" key="1">
    <source>
        <dbReference type="ARBA" id="ARBA00004651"/>
    </source>
</evidence>
<reference evidence="9" key="1">
    <citation type="submission" date="2022-11" db="EMBL/GenBank/DDBJ databases">
        <title>Corynebacterium sp. isolated from Penguins.</title>
        <authorList>
            <person name="Sedlar K."/>
            <person name="Svec P."/>
        </authorList>
    </citation>
    <scope>NUCLEOTIDE SEQUENCE</scope>
    <source>
        <strain evidence="8">P7003</strain>
        <strain evidence="9">P7374</strain>
    </source>
</reference>
<dbReference type="AlphaFoldDB" id="A0A9Q4GKJ9"/>
<accession>A0A9Q4GKJ9</accession>
<evidence type="ECO:0000313" key="10">
    <source>
        <dbReference type="Proteomes" id="UP001071478"/>
    </source>
</evidence>
<name>A0A9Q4GKJ9_9CORY</name>
<dbReference type="InterPro" id="IPR018076">
    <property type="entry name" value="T2SS_GspF_dom"/>
</dbReference>
<evidence type="ECO:0000313" key="8">
    <source>
        <dbReference type="EMBL" id="MCX7445283.1"/>
    </source>
</evidence>
<keyword evidence="2" id="KW-1003">Cell membrane</keyword>
<evidence type="ECO:0000256" key="3">
    <source>
        <dbReference type="ARBA" id="ARBA00022692"/>
    </source>
</evidence>
<protein>
    <submittedName>
        <fullName evidence="9">Type II secretion system F family protein</fullName>
    </submittedName>
</protein>
<sequence length="267" mass="27704">MIPLLLFTVACLLGPTAPGARISSGAPGRPIRPVHRTMYPLVGLLAVLSASLVTPPTVVLSVTALAGTCVWWGRSVRRDRRNARTADATAEILGGIVSDLRAGTTMPDAVRAALDNRPGNGGIPARITETLQTAARRATDGPGAALILAEARDLPDLAAAGRLWNLSEQHGLPLAMLLEQAQRRTDARIRHRERTRAALQGPQVSAVILTLLPGVGMMMGTLIGADPLPLLTGGGTGGVLLLGGVLFTCVGIIVSRIIILRAAGDTA</sequence>
<dbReference type="Proteomes" id="UP001081709">
    <property type="component" value="Unassembled WGS sequence"/>
</dbReference>
<evidence type="ECO:0000256" key="6">
    <source>
        <dbReference type="SAM" id="Phobius"/>
    </source>
</evidence>
<dbReference type="EMBL" id="JAPMKU010000002">
    <property type="protein sequence ID" value="MCX7468292.1"/>
    <property type="molecule type" value="Genomic_DNA"/>
</dbReference>
<comment type="caution">
    <text evidence="9">The sequence shown here is derived from an EMBL/GenBank/DDBJ whole genome shotgun (WGS) entry which is preliminary data.</text>
</comment>
<dbReference type="PANTHER" id="PTHR35007:SF4">
    <property type="entry name" value="CONSERVED TRANSMEMBRANE PROTEIN-RELATED"/>
    <property type="match status" value="1"/>
</dbReference>
<dbReference type="Pfam" id="PF00482">
    <property type="entry name" value="T2SSF"/>
    <property type="match status" value="1"/>
</dbReference>